<gene>
    <name evidence="2" type="ORF">QBC33DRAFT_571814</name>
</gene>
<protein>
    <submittedName>
        <fullName evidence="2">Uncharacterized protein</fullName>
    </submittedName>
</protein>
<evidence type="ECO:0000313" key="2">
    <source>
        <dbReference type="EMBL" id="KAK1765258.1"/>
    </source>
</evidence>
<dbReference type="Proteomes" id="UP001244011">
    <property type="component" value="Unassembled WGS sequence"/>
</dbReference>
<evidence type="ECO:0000313" key="3">
    <source>
        <dbReference type="Proteomes" id="UP001244011"/>
    </source>
</evidence>
<feature type="region of interest" description="Disordered" evidence="1">
    <location>
        <begin position="204"/>
        <end position="246"/>
    </location>
</feature>
<keyword evidence="3" id="KW-1185">Reference proteome</keyword>
<feature type="region of interest" description="Disordered" evidence="1">
    <location>
        <begin position="2283"/>
        <end position="2316"/>
    </location>
</feature>
<organism evidence="2 3">
    <name type="scientific">Phialemonium atrogriseum</name>
    <dbReference type="NCBI Taxonomy" id="1093897"/>
    <lineage>
        <taxon>Eukaryota</taxon>
        <taxon>Fungi</taxon>
        <taxon>Dikarya</taxon>
        <taxon>Ascomycota</taxon>
        <taxon>Pezizomycotina</taxon>
        <taxon>Sordariomycetes</taxon>
        <taxon>Sordariomycetidae</taxon>
        <taxon>Cephalothecales</taxon>
        <taxon>Cephalothecaceae</taxon>
        <taxon>Phialemonium</taxon>
    </lineage>
</organism>
<comment type="caution">
    <text evidence="2">The sequence shown here is derived from an EMBL/GenBank/DDBJ whole genome shotgun (WGS) entry which is preliminary data.</text>
</comment>
<accession>A0AAJ0BXJ9</accession>
<feature type="region of interest" description="Disordered" evidence="1">
    <location>
        <begin position="592"/>
        <end position="611"/>
    </location>
</feature>
<proteinExistence type="predicted"/>
<dbReference type="RefSeq" id="XP_060281471.1">
    <property type="nucleotide sequence ID" value="XM_060430623.1"/>
</dbReference>
<name>A0AAJ0BXJ9_9PEZI</name>
<feature type="compositionally biased region" description="Basic and acidic residues" evidence="1">
    <location>
        <begin position="2286"/>
        <end position="2313"/>
    </location>
</feature>
<feature type="region of interest" description="Disordered" evidence="1">
    <location>
        <begin position="2450"/>
        <end position="2483"/>
    </location>
</feature>
<feature type="compositionally biased region" description="Low complexity" evidence="1">
    <location>
        <begin position="2467"/>
        <end position="2482"/>
    </location>
</feature>
<sequence length="3597" mass="390738">MADYALPSPVLHVVYGAYGDAFLLEYQLGQVRKLMLLDGGPTSRGVTDHQWAPYSRNYVAVAKLLWKQFQHTRGQPVEATIKPNAIINSHPDHDHYEGLMYLLNRLWPVPPSGPGGVPPPIELDFTGPFLLPVPTNPNGTEFKKWEHSKKAIEGPLTKRQFKRTLLAGPLDDNSPLAGLHIFYPAATNTEGAFTHVSSWNRPAGSPLIAGGNNASTGSQPIEPEDGNEGGDDDDDGALVEEKEEDDDEIYSYTLGNALGHTRKLPKIRIKKPVNADIDQSKTNLSSILLCTVQDTGGQIMMTGDSVGWRVNGETFANVHGRPHVNIYKVQHHGSVKNNQLLDQEPSIGKEIAAEVALRELLELGIGATLDGLEADWKAETLLDYYSIALGSEMSELGVQSNCHLIAGALWNKWYDYEQARLAQAPPGTQAENLLEEDVVLMYLNYLRERHNLYLFAFKTAEIDGVRQLNFTRANILTTKIVQAAINGNQLHPLPWAPDPQQLFSELIEWRINIAESLVTLNQLADLETQRQARDQLALDYAREQLKRKRGEKKEAQELFDAQLKQMREDAKFVLDDFYEVFLEENVALSRKDTSAARKSRHKNDDPPPAIVKTKDHYPWKLRPRYWWGRWDGAEVAYKKDWLAFYNSLAAVPRVMDFYRTFTADAYVISANGTHGHPDTATILGIAYVAIEDEVLRQKTSPDGPPIRRSLYVTNGHALPLEPMAALARRFPEYPIDQVIGLQQGCFAIRYLAIGAFMSISGFDVPKDQEATYQREFTNSSSFWDLDTANDIEKAYADIEHDQPILPRDTQEKVHCVFGTHPEPSKNPNPTFYLANPPENPLTNVEPGADDKNVFKIFDVWQPIDDMRYLNMWTLDDALYWRVHYEIQKYGGYSLYFTLSGLDFGPRFTWYKDFRDSNNPTLTWLSMDEARELNKGTNWSIVQPVAFYVIRAKSHPMALMASQPMYQLTASPSYALAIPNQTTVSADVGDWAAAVEDDDTAIVEDEAGVVAFDLDATPTVITPDSSREAALSPTVTAMSQTGNGTLTPLKPVSVSRLVPDSAQDSKLAQGKPAGLDQFLKDSQVSTEPDGKPLTMGKVMETILGASNYSKLPTKRTLEKTILGYPVDVGASIVTYEKKAFNNIVTAASLRFAFEGRKLVIDGEPLSLSGGFLDIKWPAGEAIELEFRPLFDDKSVSLSVSRRLESANVIRATTLLQLLSHIFTEAGQELNFKSLALPRLLAYLTGRTRKATAAHLLNSVPALLIQAGMLSTPIDLENSTVIAHPGPASGLIVERADVTWQISKLLRQANEHVAGLDMQFGELKVVLENAGLPIETLTLVGSVTVASLILSFSVAMSNPGSPGTAVDSPAVLWTFQATSTTELSKLTALWPNDQAKLKPDQSIPFSKSPLSGLQHSGIGFVVSQPVAQIAKYELWSLFGATTFDDWKAFLPPDFLPTGVGGTGRLEIRNPLDKDRRTYGVAVDFHAPIQTAKEVVTLNASLTAEPLPGLAGYEYRVYVSGDGAGITLMELASAAGIGAQAKSLAADVPIVEDVLEKFRIQKLAVALERADNQSTVREFGLKVTVEKLTIGQSLSIDFAELDLDYSFGVWQGRAAGRLTVVKKALAAEIILPTAYSLGSIKVAAPDGLSISDLMEALGLPSLQDVPVIGDLLKVELVSMSLVLEKEGKKSKITGSRFQLHHSKITVGSIELVDIDAIIETDTVKKKGKDPATMITVSISAHVPSRSFAATLTYNSLTKRLSAAFQATRAIVIADAIAQLIGADEKNNVFDDLIGKLGVESAGVEFDVANNFRPSMVSIHLVNTATASMGSASLQSLRLDYIAGTPAVEGKPGRPSFFNLVGVVKGKDANARLRLTGAWGDPKVASVIELALEPESAQSLKLSGLMSLLLDGTQLAIKQPPGLEDPSFPDLIISEVSGSVAWVPSDDGKTKKAQLQTLDVVVESDKAWPKEGIRLEKFSVAVHFTHGSALTADVWAFLKVDDQILVAVRYYSENDQTVFRGTLGDIDTKNEKKTPDYRALADKYLGKNNYDIPKKTEVPERLPMAFLDVTYEPGKKFELRAKNDGLAWPIKGFGTLDIKVTGLGGRLTANLSEQKSYDAVLYGRLSFDAFTSATAVLQLAKGKKPVLTAMLQKQAGAVNEIRDLVGGLSGDADSWKNLQPAGTQAIVLAETAIALVLDFEASVFLLAGRVKDVGSALLLAKKTQDKYDYLIYLKLNNIAALWPDLQKAVGDWFTFEIITVQISTKERKISELQQDMAAYGKALTDGVNASKKEDPDKAQAADEAKSRAEDEEAKKTQTELSGALSLIPADQKIPKGACIHATIGLGPATVGGTTPPISGMLALSTEKESPQKPKIYLDAYIGEGRFLVAIVELPLFGGAMLVRRAAGEWDAGKKQLTMEASLELKIEGNAKEFAFHVSFNTSESSTSFKFVQGEPLAAPTGGENATPAPTSGDGAAPASDGSAVAPTQPAQPVVIRDAFGGLFDLSLAVSKFSGTITKPAKQGESSSPPAGKPSLEFELSGQVKIGSLTLDANIYFVNGVPKLVKISSATTLVLPIGSIFEDIINNGTTPDASWPADFGDLQLKAATIRYSKYDREYTAEDGTVFKPNLNISADIEIFGLALGVNVYLPPDRSGVRIDGTFPNAIDWGFLKFFESKAASTADTSTHQKGPVVSVYSQKSKESADKNVKTYQVSAGLTVLDKPSFKVDLSYSNKVFTGEATYDGTIDVFGAKITPKVTIKHANGKFSISAMDMSKTLDLDIEKAIKDASKIYKKECKDLLKIIFDQALKTECNWSVGLDGVDKTAVNVLIGGTFKVVLKIPIIDRKVKDMAKLTINFIAPIPFKDFSFEALVKLLGKAMQDNLSKIGQAIMENKEEAFTLIEWMSAKEWGADLIGALICRRMDPPNVWKRFWELTPKDPKDPDDKNHPGGFWKWLLGAAAAIFGVAVFGLGGMLAAFETLVGGAVAFARTAAEILRMLDKAIKALETNPEKGGSGGTLKDAKDFRGRMEKTLADAKAKLLEVRQGIRETLNLSKPPEATLTGKGSALRIDWSKAMPQKGGKPFSLSDVPAENFKWEIYVSGTNKSPSDDVASPETDVYETKGTSIQIHNAKIASFNQVYAWVRAKYTDAKHGSFASAKWASAAVLTNIPRLPQPSLQIALDSTCMNYGVTIAKAVPGSYVIALILVASGKAGSAESNQVALRVIDWQTNGQDLNVQIPLADLRWHRALANGVKRQLQLQARVHMKSSNASVNTDSSFTWSNLLPVLQAPSQLTASYATGQLNATWQEEEPAKGYEMVVKQAGKTLYSAPAPKPPVSIATKDLQLSGGRANVDVFVRIQPPPKGGVVTLFASDSVQVADLPVPTVTADSFFDVPTQTFYISMSLSASLATADLSSFLVYPISASPSDDEDMAGSSSPPIYIYDFYDTQDDNKDTVLLKLPKSAISSLPALPQSLQISAVDADERQGSPSAAWTLPTPLPDPSSVSAVAATAEFDKVNKTMLVSWKSIPAGVTRVAVVVTERDTDAQIRRDVVSPAMGITITAADFALATGQKLGVACTSWMGKMVRGGMARFPEIEVPSLEAE</sequence>
<feature type="compositionally biased region" description="Acidic residues" evidence="1">
    <location>
        <begin position="222"/>
        <end position="246"/>
    </location>
</feature>
<dbReference type="InterPro" id="IPR036866">
    <property type="entry name" value="RibonucZ/Hydroxyglut_hydro"/>
</dbReference>
<evidence type="ECO:0000256" key="1">
    <source>
        <dbReference type="SAM" id="MobiDB-lite"/>
    </source>
</evidence>
<reference evidence="2" key="1">
    <citation type="submission" date="2023-06" db="EMBL/GenBank/DDBJ databases">
        <title>Genome-scale phylogeny and comparative genomics of the fungal order Sordariales.</title>
        <authorList>
            <consortium name="Lawrence Berkeley National Laboratory"/>
            <person name="Hensen N."/>
            <person name="Bonometti L."/>
            <person name="Westerberg I."/>
            <person name="Brannstrom I.O."/>
            <person name="Guillou S."/>
            <person name="Cros-Aarteil S."/>
            <person name="Calhoun S."/>
            <person name="Haridas S."/>
            <person name="Kuo A."/>
            <person name="Mondo S."/>
            <person name="Pangilinan J."/>
            <person name="Riley R."/>
            <person name="Labutti K."/>
            <person name="Andreopoulos B."/>
            <person name="Lipzen A."/>
            <person name="Chen C."/>
            <person name="Yanf M."/>
            <person name="Daum C."/>
            <person name="Ng V."/>
            <person name="Clum A."/>
            <person name="Steindorff A."/>
            <person name="Ohm R."/>
            <person name="Martin F."/>
            <person name="Silar P."/>
            <person name="Natvig D."/>
            <person name="Lalanne C."/>
            <person name="Gautier V."/>
            <person name="Ament-Velasquez S.L."/>
            <person name="Kruys A."/>
            <person name="Hutchinson M.I."/>
            <person name="Powell A.J."/>
            <person name="Barry K."/>
            <person name="Miller A.N."/>
            <person name="Grigoriev I.V."/>
            <person name="Debuchy R."/>
            <person name="Gladieux P."/>
            <person name="Thoren M.H."/>
            <person name="Johannesson H."/>
        </authorList>
    </citation>
    <scope>NUCLEOTIDE SEQUENCE</scope>
    <source>
        <strain evidence="2">8032-3</strain>
    </source>
</reference>
<dbReference type="SUPFAM" id="SSF56281">
    <property type="entry name" value="Metallo-hydrolase/oxidoreductase"/>
    <property type="match status" value="1"/>
</dbReference>
<dbReference type="EMBL" id="MU839016">
    <property type="protein sequence ID" value="KAK1765258.1"/>
    <property type="molecule type" value="Genomic_DNA"/>
</dbReference>
<dbReference type="Gene3D" id="3.60.15.10">
    <property type="entry name" value="Ribonuclease Z/Hydroxyacylglutathione hydrolase-like"/>
    <property type="match status" value="1"/>
</dbReference>
<dbReference type="GeneID" id="85313810"/>